<dbReference type="InterPro" id="IPR036451">
    <property type="entry name" value="CblAdoTrfase-like_sf"/>
</dbReference>
<evidence type="ECO:0000256" key="2">
    <source>
        <dbReference type="ARBA" id="ARBA00022741"/>
    </source>
</evidence>
<dbReference type="Pfam" id="PF01923">
    <property type="entry name" value="Cob_adeno_trans"/>
    <property type="match status" value="1"/>
</dbReference>
<gene>
    <name evidence="5" type="ORF">OCV88_00400</name>
</gene>
<comment type="caution">
    <text evidence="5">The sequence shown here is derived from an EMBL/GenBank/DDBJ whole genome shotgun (WGS) entry which is preliminary data.</text>
</comment>
<dbReference type="RefSeq" id="WP_158423677.1">
    <property type="nucleotide sequence ID" value="NZ_JAOQJQ010000001.1"/>
</dbReference>
<reference evidence="5 6" key="1">
    <citation type="journal article" date="2021" name="ISME Commun">
        <title>Automated analysis of genomic sequences facilitates high-throughput and comprehensive description of bacteria.</title>
        <authorList>
            <person name="Hitch T.C.A."/>
        </authorList>
    </citation>
    <scope>NUCLEOTIDE SEQUENCE [LARGE SCALE GENOMIC DNA]</scope>
    <source>
        <strain evidence="5 6">Sanger_109</strain>
    </source>
</reference>
<dbReference type="Gene3D" id="1.20.1200.10">
    <property type="entry name" value="Cobalamin adenosyltransferase-like"/>
    <property type="match status" value="1"/>
</dbReference>
<keyword evidence="2" id="KW-0547">Nucleotide-binding</keyword>
<dbReference type="EMBL" id="JAOQJQ010000001">
    <property type="protein sequence ID" value="MCU6760793.1"/>
    <property type="molecule type" value="Genomic_DNA"/>
</dbReference>
<dbReference type="Proteomes" id="UP001652442">
    <property type="component" value="Unassembled WGS sequence"/>
</dbReference>
<protein>
    <submittedName>
        <fullName evidence="5">Cobalamin adenosyltransferase</fullName>
    </submittedName>
</protein>
<evidence type="ECO:0000313" key="6">
    <source>
        <dbReference type="Proteomes" id="UP001652442"/>
    </source>
</evidence>
<evidence type="ECO:0000259" key="4">
    <source>
        <dbReference type="Pfam" id="PF01923"/>
    </source>
</evidence>
<evidence type="ECO:0000256" key="3">
    <source>
        <dbReference type="ARBA" id="ARBA00022840"/>
    </source>
</evidence>
<evidence type="ECO:0000313" key="5">
    <source>
        <dbReference type="EMBL" id="MCU6760793.1"/>
    </source>
</evidence>
<evidence type="ECO:0000256" key="1">
    <source>
        <dbReference type="ARBA" id="ARBA00022679"/>
    </source>
</evidence>
<dbReference type="PIRSF" id="PIRSF012294">
    <property type="entry name" value="ATR_EutT"/>
    <property type="match status" value="1"/>
</dbReference>
<dbReference type="InterPro" id="IPR009194">
    <property type="entry name" value="AdoTrfase_EutT"/>
</dbReference>
<keyword evidence="6" id="KW-1185">Reference proteome</keyword>
<keyword evidence="3" id="KW-0067">ATP-binding</keyword>
<proteinExistence type="predicted"/>
<dbReference type="InterPro" id="IPR016030">
    <property type="entry name" value="CblAdoTrfase-like"/>
</dbReference>
<feature type="domain" description="Cobalamin adenosyltransferase-like" evidence="4">
    <location>
        <begin position="86"/>
        <end position="242"/>
    </location>
</feature>
<accession>A0ABT2TF33</accession>
<organism evidence="5 6">
    <name type="scientific">Brotonthovivens ammoniilytica</name>
    <dbReference type="NCBI Taxonomy" id="2981725"/>
    <lineage>
        <taxon>Bacteria</taxon>
        <taxon>Bacillati</taxon>
        <taxon>Bacillota</taxon>
        <taxon>Clostridia</taxon>
        <taxon>Lachnospirales</taxon>
        <taxon>Lachnospiraceae</taxon>
        <taxon>Brotonthovivens</taxon>
    </lineage>
</organism>
<name>A0ABT2TF33_9FIRM</name>
<dbReference type="SUPFAM" id="SSF89028">
    <property type="entry name" value="Cobalamin adenosyltransferase-like"/>
    <property type="match status" value="1"/>
</dbReference>
<sequence length="254" mass="29240">MRVIQEDTVRQMYLKQGIREIHVDKNTLVTQQAKDYIREKRLKLVEDETDENLPKENTDIHPPRQTGAAKYVTEDGNVLFEKPEYMTHIHGNTLVMKNHPVIALRGRLDSLEAEIIQVQYLAAKAGKKQIVQELDEILSYCRTMLACEVTGKPLPQVTLLGFDEQQQRDVSHHPQKHFGMGHLLPDYQMNEWCIQFNLLRTRSREVELGAIAAFVSQDGKAERTDILQGMNRLSSVFYIMMCRAAAKIYDKTGE</sequence>
<keyword evidence="1" id="KW-0808">Transferase</keyword>